<keyword evidence="8" id="KW-0998">Cell outer membrane</keyword>
<evidence type="ECO:0000256" key="7">
    <source>
        <dbReference type="ARBA" id="ARBA00023143"/>
    </source>
</evidence>
<evidence type="ECO:0000256" key="6">
    <source>
        <dbReference type="ARBA" id="ARBA00023136"/>
    </source>
</evidence>
<evidence type="ECO:0000313" key="9">
    <source>
        <dbReference type="EMBL" id="TXF11874.1"/>
    </source>
</evidence>
<dbReference type="PRINTS" id="PR01008">
    <property type="entry name" value="FLGLRINGFLGH"/>
</dbReference>
<evidence type="ECO:0000313" key="10">
    <source>
        <dbReference type="Proteomes" id="UP000321201"/>
    </source>
</evidence>
<comment type="function">
    <text evidence="1 8">Assembles around the rod to form the L-ring and probably protects the motor/basal body from shearing forces during rotation.</text>
</comment>
<proteinExistence type="inferred from homology"/>
<dbReference type="FunCoup" id="A0A5C7EKI6">
    <property type="interactions" value="94"/>
</dbReference>
<accession>A0A5C7EKI6</accession>
<dbReference type="Proteomes" id="UP000321201">
    <property type="component" value="Unassembled WGS sequence"/>
</dbReference>
<comment type="subunit">
    <text evidence="4 8">The basal body constitutes a major portion of the flagellar organelle and consists of four rings (L,P,S, and M) mounted on a central rod.</text>
</comment>
<dbReference type="InParanoid" id="A0A5C7EKI6"/>
<keyword evidence="5" id="KW-0732">Signal</keyword>
<keyword evidence="6 8" id="KW-0472">Membrane</keyword>
<reference evidence="9 10" key="1">
    <citation type="submission" date="2019-08" db="EMBL/GenBank/DDBJ databases">
        <title>Pelomicrobium methylotrophicum gen. nov., sp. nov. a moderately thermophilic, facultatively anaerobic, lithoautotrophic and methylotrophic bacterium isolated from a terrestrial mud volcano.</title>
        <authorList>
            <person name="Slobodkina G.B."/>
            <person name="Merkel A.Y."/>
            <person name="Slobodkin A.I."/>
        </authorList>
    </citation>
    <scope>NUCLEOTIDE SEQUENCE [LARGE SCALE GENOMIC DNA]</scope>
    <source>
        <strain evidence="9 10">SM250</strain>
    </source>
</reference>
<dbReference type="GO" id="GO:0009279">
    <property type="term" value="C:cell outer membrane"/>
    <property type="evidence" value="ECO:0007669"/>
    <property type="project" value="UniProtKB-SubCell"/>
</dbReference>
<keyword evidence="7 8" id="KW-0975">Bacterial flagellum</keyword>
<dbReference type="PANTHER" id="PTHR34933:SF3">
    <property type="entry name" value="FLAGELLAR L-RING PROTEIN"/>
    <property type="match status" value="1"/>
</dbReference>
<dbReference type="GO" id="GO:0003774">
    <property type="term" value="F:cytoskeletal motor activity"/>
    <property type="evidence" value="ECO:0007669"/>
    <property type="project" value="InterPro"/>
</dbReference>
<dbReference type="Pfam" id="PF02107">
    <property type="entry name" value="FlgH"/>
    <property type="match status" value="1"/>
</dbReference>
<dbReference type="InterPro" id="IPR000527">
    <property type="entry name" value="Flag_Lring"/>
</dbReference>
<evidence type="ECO:0000256" key="5">
    <source>
        <dbReference type="ARBA" id="ARBA00022729"/>
    </source>
</evidence>
<dbReference type="PANTHER" id="PTHR34933">
    <property type="entry name" value="FLAGELLAR L-RING PROTEIN"/>
    <property type="match status" value="1"/>
</dbReference>
<dbReference type="OrthoDB" id="9789463at2"/>
<keyword evidence="9" id="KW-0969">Cilium</keyword>
<evidence type="ECO:0000256" key="1">
    <source>
        <dbReference type="ARBA" id="ARBA00002591"/>
    </source>
</evidence>
<name>A0A5C7EKI6_9PROT</name>
<comment type="caution">
    <text evidence="9">The sequence shown here is derived from an EMBL/GenBank/DDBJ whole genome shotgun (WGS) entry which is preliminary data.</text>
</comment>
<dbReference type="HAMAP" id="MF_00415">
    <property type="entry name" value="FlgH"/>
    <property type="match status" value="1"/>
</dbReference>
<dbReference type="GO" id="GO:0009427">
    <property type="term" value="C:bacterial-type flagellum basal body, distal rod, L ring"/>
    <property type="evidence" value="ECO:0007669"/>
    <property type="project" value="InterPro"/>
</dbReference>
<protein>
    <recommendedName>
        <fullName evidence="8">Flagellar L-ring protein</fullName>
    </recommendedName>
    <alternativeName>
        <fullName evidence="8">Basal body L-ring protein</fullName>
    </alternativeName>
</protein>
<comment type="subcellular location">
    <subcellularLocation>
        <location evidence="8">Cell outer membrane</location>
    </subcellularLocation>
    <subcellularLocation>
        <location evidence="8">Bacterial flagellum basal body</location>
    </subcellularLocation>
    <subcellularLocation>
        <location evidence="2">Membrane</location>
    </subcellularLocation>
</comment>
<dbReference type="AlphaFoldDB" id="A0A5C7EKI6"/>
<evidence type="ECO:0000256" key="4">
    <source>
        <dbReference type="ARBA" id="ARBA00011439"/>
    </source>
</evidence>
<dbReference type="EMBL" id="VPFL01000010">
    <property type="protein sequence ID" value="TXF11874.1"/>
    <property type="molecule type" value="Genomic_DNA"/>
</dbReference>
<dbReference type="GO" id="GO:0071973">
    <property type="term" value="P:bacterial-type flagellum-dependent cell motility"/>
    <property type="evidence" value="ECO:0007669"/>
    <property type="project" value="InterPro"/>
</dbReference>
<keyword evidence="10" id="KW-1185">Reference proteome</keyword>
<comment type="similarity">
    <text evidence="3 8">Belongs to the FlgH family.</text>
</comment>
<evidence type="ECO:0000256" key="2">
    <source>
        <dbReference type="ARBA" id="ARBA00004370"/>
    </source>
</evidence>
<gene>
    <name evidence="8" type="primary">flgH</name>
    <name evidence="9" type="ORF">FR698_08550</name>
</gene>
<evidence type="ECO:0000256" key="3">
    <source>
        <dbReference type="ARBA" id="ARBA00006929"/>
    </source>
</evidence>
<organism evidence="9 10">
    <name type="scientific">Pelomicrobium methylotrophicum</name>
    <dbReference type="NCBI Taxonomy" id="2602750"/>
    <lineage>
        <taxon>Bacteria</taxon>
        <taxon>Pseudomonadati</taxon>
        <taxon>Pseudomonadota</taxon>
        <taxon>Hydrogenophilia</taxon>
        <taxon>Hydrogenophilia incertae sedis</taxon>
        <taxon>Pelomicrobium</taxon>
    </lineage>
</organism>
<evidence type="ECO:0000256" key="8">
    <source>
        <dbReference type="HAMAP-Rule" id="MF_00415"/>
    </source>
</evidence>
<keyword evidence="9" id="KW-0282">Flagellum</keyword>
<keyword evidence="9" id="KW-0966">Cell projection</keyword>
<sequence length="193" mass="20431">MSARPLPPPAPPPANGAIYQAGYNGQPLFEDRVARQVGDTLTIVLNEKTIAAKNRASSASKSGSVEFGVPLVQGLPFKSLQGAEFQADSANSFQGKGTASADNMVSGTLTVTVIEVLPNGNFLVSGEKQLALSQGEEYVRFSGVVNPATITAANTVSSTQVADARIEYRGRGYLDEAQVMGWLGRFFLTFLPF</sequence>